<dbReference type="EMBL" id="CP159218">
    <property type="protein sequence ID" value="XCG63041.1"/>
    <property type="molecule type" value="Genomic_DNA"/>
</dbReference>
<dbReference type="FunFam" id="1.10.287.130:FF:000001">
    <property type="entry name" value="Two-component sensor histidine kinase"/>
    <property type="match status" value="1"/>
</dbReference>
<dbReference type="Gene3D" id="6.10.340.10">
    <property type="match status" value="1"/>
</dbReference>
<dbReference type="SUPFAM" id="SSF47384">
    <property type="entry name" value="Homodimeric domain of signal transducing histidine kinase"/>
    <property type="match status" value="1"/>
</dbReference>
<evidence type="ECO:0000256" key="5">
    <source>
        <dbReference type="ARBA" id="ARBA00022553"/>
    </source>
</evidence>
<dbReference type="Pfam" id="PF02518">
    <property type="entry name" value="HATPase_c"/>
    <property type="match status" value="1"/>
</dbReference>
<reference evidence="16" key="1">
    <citation type="submission" date="2024-05" db="EMBL/GenBank/DDBJ databases">
        <authorList>
            <person name="Cai S.Y."/>
            <person name="Jin L.M."/>
            <person name="Li H.R."/>
        </authorList>
    </citation>
    <scope>NUCLEOTIDE SEQUENCE</scope>
    <source>
        <strain evidence="16">A5-74</strain>
    </source>
</reference>
<dbReference type="SMART" id="SM00387">
    <property type="entry name" value="HATPase_c"/>
    <property type="match status" value="1"/>
</dbReference>
<dbReference type="RefSeq" id="WP_353648656.1">
    <property type="nucleotide sequence ID" value="NZ_CP159218.1"/>
</dbReference>
<evidence type="ECO:0000259" key="15">
    <source>
        <dbReference type="PROSITE" id="PS50885"/>
    </source>
</evidence>
<proteinExistence type="predicted"/>
<dbReference type="Pfam" id="PF00512">
    <property type="entry name" value="HisKA"/>
    <property type="match status" value="1"/>
</dbReference>
<keyword evidence="5" id="KW-0597">Phosphoprotein</keyword>
<dbReference type="AlphaFoldDB" id="A0AAU8DMN7"/>
<dbReference type="InterPro" id="IPR050428">
    <property type="entry name" value="TCS_sensor_his_kinase"/>
</dbReference>
<dbReference type="InterPro" id="IPR005467">
    <property type="entry name" value="His_kinase_dom"/>
</dbReference>
<comment type="catalytic activity">
    <reaction evidence="1">
        <text>ATP + protein L-histidine = ADP + protein N-phospho-L-histidine.</text>
        <dbReference type="EC" id="2.7.13.3"/>
    </reaction>
</comment>
<evidence type="ECO:0000256" key="7">
    <source>
        <dbReference type="ARBA" id="ARBA00022692"/>
    </source>
</evidence>
<evidence type="ECO:0000256" key="8">
    <source>
        <dbReference type="ARBA" id="ARBA00022777"/>
    </source>
</evidence>
<keyword evidence="9 13" id="KW-1133">Transmembrane helix</keyword>
<comment type="cofactor">
    <cofactor evidence="2">
        <name>a divalent metal cation</name>
        <dbReference type="ChEBI" id="CHEBI:60240"/>
    </cofactor>
</comment>
<keyword evidence="8 16" id="KW-0418">Kinase</keyword>
<dbReference type="CDD" id="cd00082">
    <property type="entry name" value="HisKA"/>
    <property type="match status" value="1"/>
</dbReference>
<feature type="transmembrane region" description="Helical" evidence="13">
    <location>
        <begin position="36"/>
        <end position="59"/>
    </location>
</feature>
<organism evidence="16">
    <name type="scientific">Nakamurella sp. A5-74</name>
    <dbReference type="NCBI Taxonomy" id="3158264"/>
    <lineage>
        <taxon>Bacteria</taxon>
        <taxon>Bacillati</taxon>
        <taxon>Actinomycetota</taxon>
        <taxon>Actinomycetes</taxon>
        <taxon>Nakamurellales</taxon>
        <taxon>Nakamurellaceae</taxon>
        <taxon>Nakamurella</taxon>
    </lineage>
</organism>
<feature type="transmembrane region" description="Helical" evidence="13">
    <location>
        <begin position="208"/>
        <end position="233"/>
    </location>
</feature>
<dbReference type="InterPro" id="IPR003594">
    <property type="entry name" value="HATPase_dom"/>
</dbReference>
<dbReference type="Gene3D" id="1.10.287.130">
    <property type="match status" value="1"/>
</dbReference>
<evidence type="ECO:0000256" key="13">
    <source>
        <dbReference type="SAM" id="Phobius"/>
    </source>
</evidence>
<keyword evidence="7 13" id="KW-0812">Transmembrane</keyword>
<feature type="region of interest" description="Disordered" evidence="12">
    <location>
        <begin position="1"/>
        <end position="25"/>
    </location>
</feature>
<keyword evidence="10" id="KW-0902">Two-component regulatory system</keyword>
<feature type="domain" description="HAMP" evidence="15">
    <location>
        <begin position="234"/>
        <end position="296"/>
    </location>
</feature>
<evidence type="ECO:0000256" key="11">
    <source>
        <dbReference type="ARBA" id="ARBA00023136"/>
    </source>
</evidence>
<dbReference type="PRINTS" id="PR00344">
    <property type="entry name" value="BCTRLSENSOR"/>
</dbReference>
<dbReference type="PROSITE" id="PS50109">
    <property type="entry name" value="HIS_KIN"/>
    <property type="match status" value="1"/>
</dbReference>
<dbReference type="FunFam" id="3.30.565.10:FF:000006">
    <property type="entry name" value="Sensor histidine kinase WalK"/>
    <property type="match status" value="1"/>
</dbReference>
<evidence type="ECO:0000259" key="14">
    <source>
        <dbReference type="PROSITE" id="PS50109"/>
    </source>
</evidence>
<evidence type="ECO:0000256" key="3">
    <source>
        <dbReference type="ARBA" id="ARBA00004236"/>
    </source>
</evidence>
<dbReference type="GO" id="GO:0005886">
    <property type="term" value="C:plasma membrane"/>
    <property type="evidence" value="ECO:0007669"/>
    <property type="project" value="UniProtKB-SubCell"/>
</dbReference>
<dbReference type="InterPro" id="IPR003660">
    <property type="entry name" value="HAMP_dom"/>
</dbReference>
<evidence type="ECO:0000256" key="12">
    <source>
        <dbReference type="SAM" id="MobiDB-lite"/>
    </source>
</evidence>
<sequence length="523" mass="54930">MSSNPPDPAVDQDDSANLTRSGHRPAHRAITLRTKLIAGVSAAILAVSVLIGVVTQILISDYLTAQLDQRIQSNVRFFGGQNDQDDAGGSGAVGNSTPGSPPGVTDACSSSTTETTSGRRAPAPQPAVFAVFDSTGTFVSGTVRDTALGCTDLTADTAVTLAHVPTGRTVTEVTIPDAGQYRVIADQSPDGQILVSGLSTAEVEATQFRLLVVMSAVAAGAVLLGAGIVWLGVRRSLRPLEQVAATARAVSELPLDRGEVDITVRVPRKLTDDRTEVGAVGAALDQLLVHVESALGARHESESRVRRFVADASHELRTPLAAIRGYAELAGRNPEDAPAVTHALGRVRSESERMTTLVDDLLLLARLDSGRPLDRDPVDLTLLTIDTTSDARVSGSEHHWQLELPEEPVTVVGDDHRLRQVLTNLLANARTHTPAGTTVVTAVREERGMAVVTVTDNGDGIPAMLQSEIFGRFVRGEQSRSRAAGSTGLGLAIVAAVVAAHHGTVGVKSEPGRTVFTVRLPLV</sequence>
<gene>
    <name evidence="16" type="ORF">ABLG96_17790</name>
</gene>
<accession>A0AAU8DMN7</accession>
<dbReference type="GO" id="GO:0005509">
    <property type="term" value="F:calcium ion binding"/>
    <property type="evidence" value="ECO:0007669"/>
    <property type="project" value="UniProtKB-ARBA"/>
</dbReference>
<dbReference type="InterPro" id="IPR004358">
    <property type="entry name" value="Sig_transdc_His_kin-like_C"/>
</dbReference>
<dbReference type="GO" id="GO:0000155">
    <property type="term" value="F:phosphorelay sensor kinase activity"/>
    <property type="evidence" value="ECO:0007669"/>
    <property type="project" value="InterPro"/>
</dbReference>
<evidence type="ECO:0000256" key="2">
    <source>
        <dbReference type="ARBA" id="ARBA00001968"/>
    </source>
</evidence>
<dbReference type="SMART" id="SM00304">
    <property type="entry name" value="HAMP"/>
    <property type="match status" value="1"/>
</dbReference>
<dbReference type="Gene3D" id="3.30.565.10">
    <property type="entry name" value="Histidine kinase-like ATPase, C-terminal domain"/>
    <property type="match status" value="1"/>
</dbReference>
<dbReference type="PANTHER" id="PTHR45436">
    <property type="entry name" value="SENSOR HISTIDINE KINASE YKOH"/>
    <property type="match status" value="1"/>
</dbReference>
<dbReference type="InterPro" id="IPR036890">
    <property type="entry name" value="HATPase_C_sf"/>
</dbReference>
<dbReference type="CDD" id="cd00075">
    <property type="entry name" value="HATPase"/>
    <property type="match status" value="1"/>
</dbReference>
<evidence type="ECO:0000256" key="10">
    <source>
        <dbReference type="ARBA" id="ARBA00023012"/>
    </source>
</evidence>
<name>A0AAU8DMN7_9ACTN</name>
<dbReference type="PROSITE" id="PS50885">
    <property type="entry name" value="HAMP"/>
    <property type="match status" value="1"/>
</dbReference>
<dbReference type="PANTHER" id="PTHR45436:SF5">
    <property type="entry name" value="SENSOR HISTIDINE KINASE TRCS"/>
    <property type="match status" value="1"/>
</dbReference>
<dbReference type="SUPFAM" id="SSF55874">
    <property type="entry name" value="ATPase domain of HSP90 chaperone/DNA topoisomerase II/histidine kinase"/>
    <property type="match status" value="1"/>
</dbReference>
<feature type="domain" description="Histidine kinase" evidence="14">
    <location>
        <begin position="311"/>
        <end position="523"/>
    </location>
</feature>
<feature type="region of interest" description="Disordered" evidence="12">
    <location>
        <begin position="78"/>
        <end position="124"/>
    </location>
</feature>
<dbReference type="EC" id="2.7.13.3" evidence="4"/>
<comment type="subcellular location">
    <subcellularLocation>
        <location evidence="3">Cell membrane</location>
    </subcellularLocation>
</comment>
<keyword evidence="6" id="KW-0808">Transferase</keyword>
<keyword evidence="11 13" id="KW-0472">Membrane</keyword>
<evidence type="ECO:0000313" key="16">
    <source>
        <dbReference type="EMBL" id="XCG63041.1"/>
    </source>
</evidence>
<evidence type="ECO:0000256" key="4">
    <source>
        <dbReference type="ARBA" id="ARBA00012438"/>
    </source>
</evidence>
<evidence type="ECO:0000256" key="1">
    <source>
        <dbReference type="ARBA" id="ARBA00000085"/>
    </source>
</evidence>
<protein>
    <recommendedName>
        <fullName evidence="4">histidine kinase</fullName>
        <ecNumber evidence="4">2.7.13.3</ecNumber>
    </recommendedName>
</protein>
<dbReference type="SMART" id="SM00388">
    <property type="entry name" value="HisKA"/>
    <property type="match status" value="1"/>
</dbReference>
<evidence type="ECO:0000256" key="6">
    <source>
        <dbReference type="ARBA" id="ARBA00022679"/>
    </source>
</evidence>
<evidence type="ECO:0000256" key="9">
    <source>
        <dbReference type="ARBA" id="ARBA00022989"/>
    </source>
</evidence>
<dbReference type="InterPro" id="IPR036097">
    <property type="entry name" value="HisK_dim/P_sf"/>
</dbReference>
<dbReference type="InterPro" id="IPR003661">
    <property type="entry name" value="HisK_dim/P_dom"/>
</dbReference>